<evidence type="ECO:0000313" key="2">
    <source>
        <dbReference type="Proteomes" id="UP000019426"/>
    </source>
</evidence>
<protein>
    <submittedName>
        <fullName evidence="1">Uncharacterized protein</fullName>
    </submittedName>
</protein>
<organism evidence="1 2">
    <name type="scientific">Clostridium bornimense</name>
    <dbReference type="NCBI Taxonomy" id="1216932"/>
    <lineage>
        <taxon>Bacteria</taxon>
        <taxon>Bacillati</taxon>
        <taxon>Bacillota</taxon>
        <taxon>Clostridia</taxon>
        <taxon>Eubacteriales</taxon>
        <taxon>Clostridiaceae</taxon>
        <taxon>Clostridium</taxon>
    </lineage>
</organism>
<dbReference type="HOGENOM" id="CLU_145908_0_0_9"/>
<dbReference type="EMBL" id="HG917868">
    <property type="protein sequence ID" value="CDM68398.1"/>
    <property type="molecule type" value="Genomic_DNA"/>
</dbReference>
<accession>W6RVQ9</accession>
<dbReference type="PATRIC" id="fig|1216932.3.peg.1226"/>
<dbReference type="OrthoDB" id="1938377at2"/>
<dbReference type="Proteomes" id="UP000019426">
    <property type="component" value="Chromosome M2/40_rep1"/>
</dbReference>
<sequence>MSLDKKEKYENEDDLCDLYEGKICNSCGDCLGLNNLDTRAVKVASIIEDEENAKVIENTSGELIDSVLEDDCDEDLEMDMEIDDSYTNEDLEKEYVENLIDGVDIEYIDDIEGLNDILDDELKKGSYMEEVFPGFFTIKK</sequence>
<dbReference type="RefSeq" id="WP_044037434.1">
    <property type="nucleotide sequence ID" value="NZ_HG917868.1"/>
</dbReference>
<gene>
    <name evidence="1" type="ORF">CM240_1234</name>
</gene>
<dbReference type="AlphaFoldDB" id="W6RVQ9"/>
<keyword evidence="2" id="KW-1185">Reference proteome</keyword>
<proteinExistence type="predicted"/>
<dbReference type="KEGG" id="clt:CM240_1234"/>
<reference evidence="1 2" key="1">
    <citation type="submission" date="2013-11" db="EMBL/GenBank/DDBJ databases">
        <title>Complete genome sequence of Clostridum sp. M2/40.</title>
        <authorList>
            <person name="Wibberg D."/>
            <person name="Puehler A."/>
            <person name="Schlueter A."/>
        </authorList>
    </citation>
    <scope>NUCLEOTIDE SEQUENCE [LARGE SCALE GENOMIC DNA]</scope>
    <source>
        <strain evidence="2">M2/40</strain>
    </source>
</reference>
<evidence type="ECO:0000313" key="1">
    <source>
        <dbReference type="EMBL" id="CDM68398.1"/>
    </source>
</evidence>
<name>W6RVQ9_9CLOT</name>